<dbReference type="AlphaFoldDB" id="A0A024QEJ9"/>
<organism evidence="2 3">
    <name type="scientific">Virgibacillus massiliensis</name>
    <dbReference type="NCBI Taxonomy" id="1462526"/>
    <lineage>
        <taxon>Bacteria</taxon>
        <taxon>Bacillati</taxon>
        <taxon>Bacillota</taxon>
        <taxon>Bacilli</taxon>
        <taxon>Bacillales</taxon>
        <taxon>Bacillaceae</taxon>
        <taxon>Virgibacillus</taxon>
    </lineage>
</organism>
<dbReference type="Proteomes" id="UP000028875">
    <property type="component" value="Unassembled WGS sequence"/>
</dbReference>
<dbReference type="eggNOG" id="ENOG5033A0K">
    <property type="taxonomic scope" value="Bacteria"/>
</dbReference>
<feature type="compositionally biased region" description="Basic and acidic residues" evidence="1">
    <location>
        <begin position="41"/>
        <end position="88"/>
    </location>
</feature>
<evidence type="ECO:0000256" key="1">
    <source>
        <dbReference type="SAM" id="MobiDB-lite"/>
    </source>
</evidence>
<dbReference type="STRING" id="1462526.BN990_02951"/>
<evidence type="ECO:0000313" key="2">
    <source>
        <dbReference type="EMBL" id="CDQ40625.1"/>
    </source>
</evidence>
<protein>
    <submittedName>
        <fullName evidence="2">Uncharacterized protein</fullName>
    </submittedName>
</protein>
<feature type="region of interest" description="Disordered" evidence="1">
    <location>
        <begin position="16"/>
        <end position="94"/>
    </location>
</feature>
<sequence>MSEGKKQVIHVKDLVIKADNVRIEPSRESRPQPRPPRHRRDPFLGRRPMNEEDREEHEDKEFESSSEEQHHEDDRREEERDDHDDRKRGPFSLF</sequence>
<gene>
    <name evidence="2" type="ORF">BN990_02951</name>
</gene>
<proteinExistence type="predicted"/>
<dbReference type="EMBL" id="CCDP010000002">
    <property type="protein sequence ID" value="CDQ40625.1"/>
    <property type="molecule type" value="Genomic_DNA"/>
</dbReference>
<keyword evidence="3" id="KW-1185">Reference proteome</keyword>
<dbReference type="RefSeq" id="WP_021292298.1">
    <property type="nucleotide sequence ID" value="NZ_BNER01000006.1"/>
</dbReference>
<accession>A0A024QEJ9</accession>
<reference evidence="2 3" key="1">
    <citation type="submission" date="2014-03" db="EMBL/GenBank/DDBJ databases">
        <authorList>
            <person name="Urmite Genomes U."/>
        </authorList>
    </citation>
    <scope>NUCLEOTIDE SEQUENCE [LARGE SCALE GENOMIC DNA]</scope>
    <source>
        <strain evidence="2 3">Vm-5</strain>
    </source>
</reference>
<feature type="compositionally biased region" description="Basic and acidic residues" evidence="1">
    <location>
        <begin position="16"/>
        <end position="31"/>
    </location>
</feature>
<comment type="caution">
    <text evidence="2">The sequence shown here is derived from an EMBL/GenBank/DDBJ whole genome shotgun (WGS) entry which is preliminary data.</text>
</comment>
<name>A0A024QEJ9_9BACI</name>
<reference evidence="3" key="2">
    <citation type="submission" date="2014-05" db="EMBL/GenBank/DDBJ databases">
        <title>Draft genome sequence of Virgibacillus massiliensis Vm-5.</title>
        <authorList>
            <person name="Khelaifia S."/>
            <person name="Croce O."/>
            <person name="Lagier J.C."/>
            <person name="Raoult D."/>
        </authorList>
    </citation>
    <scope>NUCLEOTIDE SEQUENCE [LARGE SCALE GENOMIC DNA]</scope>
    <source>
        <strain evidence="3">Vm-5</strain>
    </source>
</reference>
<evidence type="ECO:0000313" key="3">
    <source>
        <dbReference type="Proteomes" id="UP000028875"/>
    </source>
</evidence>